<reference evidence="1 2" key="1">
    <citation type="journal article" date="2018" name="Sci. Rep.">
        <title>Genomic signatures of local adaptation to the degree of environmental predictability in rotifers.</title>
        <authorList>
            <person name="Franch-Gras L."/>
            <person name="Hahn C."/>
            <person name="Garcia-Roger E.M."/>
            <person name="Carmona M.J."/>
            <person name="Serra M."/>
            <person name="Gomez A."/>
        </authorList>
    </citation>
    <scope>NUCLEOTIDE SEQUENCE [LARGE SCALE GENOMIC DNA]</scope>
    <source>
        <strain evidence="1">HYR1</strain>
    </source>
</reference>
<comment type="caution">
    <text evidence="1">The sequence shown here is derived from an EMBL/GenBank/DDBJ whole genome shotgun (WGS) entry which is preliminary data.</text>
</comment>
<accession>A0A3M7QLC6</accession>
<dbReference type="EMBL" id="REGN01005862">
    <property type="protein sequence ID" value="RNA11758.1"/>
    <property type="molecule type" value="Genomic_DNA"/>
</dbReference>
<keyword evidence="2" id="KW-1185">Reference proteome</keyword>
<dbReference type="OrthoDB" id="6021633at2759"/>
<organism evidence="1 2">
    <name type="scientific">Brachionus plicatilis</name>
    <name type="common">Marine rotifer</name>
    <name type="synonym">Brachionus muelleri</name>
    <dbReference type="NCBI Taxonomy" id="10195"/>
    <lineage>
        <taxon>Eukaryota</taxon>
        <taxon>Metazoa</taxon>
        <taxon>Spiralia</taxon>
        <taxon>Gnathifera</taxon>
        <taxon>Rotifera</taxon>
        <taxon>Eurotatoria</taxon>
        <taxon>Monogononta</taxon>
        <taxon>Pseudotrocha</taxon>
        <taxon>Ploima</taxon>
        <taxon>Brachionidae</taxon>
        <taxon>Brachionus</taxon>
    </lineage>
</organism>
<dbReference type="Gene3D" id="3.30.420.10">
    <property type="entry name" value="Ribonuclease H-like superfamily/Ribonuclease H"/>
    <property type="match status" value="1"/>
</dbReference>
<name>A0A3M7QLC6_BRAPC</name>
<evidence type="ECO:0000313" key="1">
    <source>
        <dbReference type="EMBL" id="RNA11758.1"/>
    </source>
</evidence>
<sequence>MKKKTYLHKIERLIWSLRHKECNFEEFIFVDETMIRIFEKPRQHLRIPTSFPKSLPSTSKFDCKLNIWGGISCNGPTQFSINSLL</sequence>
<dbReference type="GO" id="GO:0003676">
    <property type="term" value="F:nucleic acid binding"/>
    <property type="evidence" value="ECO:0007669"/>
    <property type="project" value="InterPro"/>
</dbReference>
<gene>
    <name evidence="1" type="ORF">BpHYR1_040045</name>
</gene>
<evidence type="ECO:0000313" key="2">
    <source>
        <dbReference type="Proteomes" id="UP000276133"/>
    </source>
</evidence>
<protein>
    <submittedName>
        <fullName evidence="1">Uncharacterized protein</fullName>
    </submittedName>
</protein>
<dbReference type="AlphaFoldDB" id="A0A3M7QLC6"/>
<proteinExistence type="predicted"/>
<dbReference type="InterPro" id="IPR036397">
    <property type="entry name" value="RNaseH_sf"/>
</dbReference>
<dbReference type="Proteomes" id="UP000276133">
    <property type="component" value="Unassembled WGS sequence"/>
</dbReference>